<feature type="region of interest" description="Disordered" evidence="1">
    <location>
        <begin position="1"/>
        <end position="149"/>
    </location>
</feature>
<reference evidence="2" key="1">
    <citation type="journal article" date="2021" name="Nat. Commun.">
        <title>Genetic determinants of endophytism in the Arabidopsis root mycobiome.</title>
        <authorList>
            <person name="Mesny F."/>
            <person name="Miyauchi S."/>
            <person name="Thiergart T."/>
            <person name="Pickel B."/>
            <person name="Atanasova L."/>
            <person name="Karlsson M."/>
            <person name="Huettel B."/>
            <person name="Barry K.W."/>
            <person name="Haridas S."/>
            <person name="Chen C."/>
            <person name="Bauer D."/>
            <person name="Andreopoulos W."/>
            <person name="Pangilinan J."/>
            <person name="LaButti K."/>
            <person name="Riley R."/>
            <person name="Lipzen A."/>
            <person name="Clum A."/>
            <person name="Drula E."/>
            <person name="Henrissat B."/>
            <person name="Kohler A."/>
            <person name="Grigoriev I.V."/>
            <person name="Martin F.M."/>
            <person name="Hacquard S."/>
        </authorList>
    </citation>
    <scope>NUCLEOTIDE SEQUENCE</scope>
    <source>
        <strain evidence="2">MPI-CAGE-CH-0230</strain>
    </source>
</reference>
<name>A0A9P9BUQ0_9PEZI</name>
<gene>
    <name evidence="2" type="ORF">B0I36DRAFT_312357</name>
</gene>
<feature type="compositionally biased region" description="Basic and acidic residues" evidence="1">
    <location>
        <begin position="84"/>
        <end position="101"/>
    </location>
</feature>
<dbReference type="GeneID" id="70182043"/>
<evidence type="ECO:0000256" key="1">
    <source>
        <dbReference type="SAM" id="MobiDB-lite"/>
    </source>
</evidence>
<sequence>MTTGTSTPTSSYDGAPSPRIEMETSDSYFPSSATAANSSSSTSANSTATSTPGYSSASSSTVGPRPPPVKQTSSGVGPYPLSALDRHHALPEEELDLEKQLAKPPLPRSLHSSLRAAAASERRKLVGDDPETKAQRLAEAKKEWASWAA</sequence>
<proteinExistence type="predicted"/>
<feature type="compositionally biased region" description="Polar residues" evidence="1">
    <location>
        <begin position="1"/>
        <end position="12"/>
    </location>
</feature>
<feature type="compositionally biased region" description="Low complexity" evidence="1">
    <location>
        <begin position="31"/>
        <end position="61"/>
    </location>
</feature>
<feature type="compositionally biased region" description="Basic and acidic residues" evidence="1">
    <location>
        <begin position="120"/>
        <end position="149"/>
    </location>
</feature>
<dbReference type="EMBL" id="JAGTJQ010000001">
    <property type="protein sequence ID" value="KAH7041201.1"/>
    <property type="molecule type" value="Genomic_DNA"/>
</dbReference>
<organism evidence="2 3">
    <name type="scientific">Microdochium trichocladiopsis</name>
    <dbReference type="NCBI Taxonomy" id="1682393"/>
    <lineage>
        <taxon>Eukaryota</taxon>
        <taxon>Fungi</taxon>
        <taxon>Dikarya</taxon>
        <taxon>Ascomycota</taxon>
        <taxon>Pezizomycotina</taxon>
        <taxon>Sordariomycetes</taxon>
        <taxon>Xylariomycetidae</taxon>
        <taxon>Xylariales</taxon>
        <taxon>Microdochiaceae</taxon>
        <taxon>Microdochium</taxon>
    </lineage>
</organism>
<keyword evidence="3" id="KW-1185">Reference proteome</keyword>
<comment type="caution">
    <text evidence="2">The sequence shown here is derived from an EMBL/GenBank/DDBJ whole genome shotgun (WGS) entry which is preliminary data.</text>
</comment>
<feature type="compositionally biased region" description="Low complexity" evidence="1">
    <location>
        <begin position="108"/>
        <end position="119"/>
    </location>
</feature>
<dbReference type="OrthoDB" id="3563866at2759"/>
<dbReference type="Proteomes" id="UP000756346">
    <property type="component" value="Unassembled WGS sequence"/>
</dbReference>
<evidence type="ECO:0000313" key="3">
    <source>
        <dbReference type="Proteomes" id="UP000756346"/>
    </source>
</evidence>
<evidence type="ECO:0000313" key="2">
    <source>
        <dbReference type="EMBL" id="KAH7041201.1"/>
    </source>
</evidence>
<dbReference type="AlphaFoldDB" id="A0A9P9BUQ0"/>
<accession>A0A9P9BUQ0</accession>
<protein>
    <submittedName>
        <fullName evidence="2">Uncharacterized protein</fullName>
    </submittedName>
</protein>
<dbReference type="RefSeq" id="XP_046019256.1">
    <property type="nucleotide sequence ID" value="XM_046152497.1"/>
</dbReference>